<dbReference type="AlphaFoldDB" id="A0A1J5FFA6"/>
<proteinExistence type="predicted"/>
<sequence length="225" mass="27761">MPKIIVKQNIKKDAWNWWHACNKISYGENWKQRIDKKLQKKLIGKTRKQAFIFLMTYLKDLYKKEKINQKKKEIQNLLERNQKEIFLRMEKVTGKKICQRELICFLTTFPRAPYNYLRGYIWLPIIWPKETYLRTFIHELLHFQTYAYWGKKCLKKLTNKEFENLKEALTIILNEEFMDLIIWPDRGYKVHKNLRAELLNYRRENKNFNKLINYGVKIYPKYRNQ</sequence>
<evidence type="ECO:0000313" key="1">
    <source>
        <dbReference type="EMBL" id="OIP56170.1"/>
    </source>
</evidence>
<protein>
    <submittedName>
        <fullName evidence="1">Uncharacterized protein</fullName>
    </submittedName>
</protein>
<organism evidence="1 2">
    <name type="scientific">Candidatus Kuenenbacteria bacterium CG2_30_39_24</name>
    <dbReference type="NCBI Taxonomy" id="1805236"/>
    <lineage>
        <taxon>Bacteria</taxon>
        <taxon>Candidatus Kueneniibacteriota</taxon>
    </lineage>
</organism>
<accession>A0A1J5FFA6</accession>
<dbReference type="Proteomes" id="UP000183922">
    <property type="component" value="Unassembled WGS sequence"/>
</dbReference>
<evidence type="ECO:0000313" key="2">
    <source>
        <dbReference type="Proteomes" id="UP000183922"/>
    </source>
</evidence>
<comment type="caution">
    <text evidence="1">The sequence shown here is derived from an EMBL/GenBank/DDBJ whole genome shotgun (WGS) entry which is preliminary data.</text>
</comment>
<name>A0A1J5FFA6_9BACT</name>
<gene>
    <name evidence="1" type="ORF">AUK13_01555</name>
</gene>
<reference evidence="1 2" key="1">
    <citation type="journal article" date="2016" name="Environ. Microbiol.">
        <title>Genomic resolution of a cold subsurface aquifer community provides metabolic insights for novel microbes adapted to high CO concentrations.</title>
        <authorList>
            <person name="Probst A.J."/>
            <person name="Castelle C.J."/>
            <person name="Singh A."/>
            <person name="Brown C.T."/>
            <person name="Anantharaman K."/>
            <person name="Sharon I."/>
            <person name="Hug L.A."/>
            <person name="Burstein D."/>
            <person name="Emerson J.B."/>
            <person name="Thomas B.C."/>
            <person name="Banfield J.F."/>
        </authorList>
    </citation>
    <scope>NUCLEOTIDE SEQUENCE [LARGE SCALE GENOMIC DNA]</scope>
    <source>
        <strain evidence="1">CG2_30_39_24</strain>
    </source>
</reference>
<dbReference type="EMBL" id="MNYR01000023">
    <property type="protein sequence ID" value="OIP56170.1"/>
    <property type="molecule type" value="Genomic_DNA"/>
</dbReference>